<gene>
    <name evidence="1" type="ORF">EB1_24630</name>
</gene>
<sequence>MNKVLIFKNTFRLNLQKKTTRIAFGILGNEKLNLVIQSKFSQTAIYKFCLICPKGTHISTLKFVSLLI</sequence>
<protein>
    <submittedName>
        <fullName evidence="1">Uncharacterized protein</fullName>
    </submittedName>
</protein>
<dbReference type="Proteomes" id="UP000321245">
    <property type="component" value="Unassembled WGS sequence"/>
</dbReference>
<reference evidence="1 2" key="1">
    <citation type="submission" date="2019-07" db="EMBL/GenBank/DDBJ databases">
        <title>Whole genome shotgun sequence of Empedobacter brevis NBRC 14943.</title>
        <authorList>
            <person name="Hosoyama A."/>
            <person name="Uohara A."/>
            <person name="Ohji S."/>
            <person name="Ichikawa N."/>
        </authorList>
    </citation>
    <scope>NUCLEOTIDE SEQUENCE [LARGE SCALE GENOMIC DNA]</scope>
    <source>
        <strain evidence="1 2">NBRC 14943</strain>
    </source>
</reference>
<comment type="caution">
    <text evidence="1">The sequence shown here is derived from an EMBL/GenBank/DDBJ whole genome shotgun (WGS) entry which is preliminary data.</text>
</comment>
<dbReference type="EMBL" id="BJXC01000018">
    <property type="protein sequence ID" value="GEM52673.1"/>
    <property type="molecule type" value="Genomic_DNA"/>
</dbReference>
<dbReference type="AlphaFoldDB" id="A0A511NIR8"/>
<accession>A0A511NIR8</accession>
<keyword evidence="2" id="KW-1185">Reference proteome</keyword>
<proteinExistence type="predicted"/>
<evidence type="ECO:0000313" key="2">
    <source>
        <dbReference type="Proteomes" id="UP000321245"/>
    </source>
</evidence>
<evidence type="ECO:0000313" key="1">
    <source>
        <dbReference type="EMBL" id="GEM52673.1"/>
    </source>
</evidence>
<organism evidence="1 2">
    <name type="scientific">Empedobacter brevis NBRC 14943 = ATCC 43319</name>
    <dbReference type="NCBI Taxonomy" id="1218108"/>
    <lineage>
        <taxon>Bacteria</taxon>
        <taxon>Pseudomonadati</taxon>
        <taxon>Bacteroidota</taxon>
        <taxon>Flavobacteriia</taxon>
        <taxon>Flavobacteriales</taxon>
        <taxon>Weeksellaceae</taxon>
        <taxon>Empedobacter</taxon>
    </lineage>
</organism>
<name>A0A511NIR8_9FLAO</name>